<dbReference type="Gene3D" id="3.40.50.150">
    <property type="entry name" value="Vaccinia Virus protein VP39"/>
    <property type="match status" value="1"/>
</dbReference>
<sequence length="715" mass="77578">MLTWLDARRIPTNRLIDNEPSGTTYGDRVRRRMPDNEPPIAVGDLPSGGHRRHLHELLALADAVRGSAAMADYLALLLTLNFLCVAERDRWVSLHELAMRIGVAKQAKDLLRHIGHAGDEALRRRGVPPGLQNSLVRLTPSAVEDLRQVVRLSAGLGRETYKQLLGRYEEQVALRSGEFFTPSALTRLISDLVVSGAAGIRRIYDPYARGGELLVAAAGAAGPEAEVRGESPSMETLRYATMNLAVHGANASLEVRTVKPWQTSPNRPVVRADLIVTNPPFNMGSTVGERPPATWPYGEPPAGNDNFAWLQHVLQKLEDGGRAAMVMPQSAGKSDNPAERDIRRKLVSDGVVECVIALPGGLFAATDVPVSVWLLRKQILPDAPVLFVDAREQGTKVRGQRLLTSDDLDAIVTVYRRWHDGDVPGGGHEPGAGLGVQASFADIRAHDFSLNPADYLADDLPDGAAEGLSPITEAFERLAETQARANEVARAVDAYVAVLAPGTGGSSPPLPGGWTRTMLAEVCDIQAGPSYSHLRDERRSPDGAVPVVRPRHLRDGHIAGSDEEKVSVEFAASHKRYLLAPGDILCIRSGALVPPALVRDGQDGWLPHHNLFRLRARRADILDPLYLLGFLSQPYALDWVRNRSVSTGVPFISARSFGELPVVLPPISVQRRVAALLHDLDLQISLHRRLVTAATEARALLTKGLMTGALTFDTA</sequence>
<dbReference type="PROSITE" id="PS00092">
    <property type="entry name" value="N6_MTASE"/>
    <property type="match status" value="1"/>
</dbReference>
<evidence type="ECO:0000256" key="1">
    <source>
        <dbReference type="ARBA" id="ARBA00010923"/>
    </source>
</evidence>
<feature type="domain" description="DNA methylase adenine-specific" evidence="5">
    <location>
        <begin position="159"/>
        <end position="457"/>
    </location>
</feature>
<dbReference type="Proteomes" id="UP001603978">
    <property type="component" value="Unassembled WGS sequence"/>
</dbReference>
<dbReference type="InterPro" id="IPR052916">
    <property type="entry name" value="Type-I_RE_MTase_Subunit"/>
</dbReference>
<evidence type="ECO:0000259" key="4">
    <source>
        <dbReference type="Pfam" id="PF01420"/>
    </source>
</evidence>
<dbReference type="Pfam" id="PF02384">
    <property type="entry name" value="N6_Mtase"/>
    <property type="match status" value="1"/>
</dbReference>
<comment type="similarity">
    <text evidence="1">Belongs to the type-I restriction system S methylase family.</text>
</comment>
<keyword evidence="6" id="KW-0808">Transferase</keyword>
<dbReference type="Pfam" id="PF01420">
    <property type="entry name" value="Methylase_S"/>
    <property type="match status" value="1"/>
</dbReference>
<reference evidence="6 7" key="1">
    <citation type="submission" date="2024-10" db="EMBL/GenBank/DDBJ databases">
        <authorList>
            <person name="Topkara A.R."/>
            <person name="Saygin H."/>
        </authorList>
    </citation>
    <scope>NUCLEOTIDE SEQUENCE [LARGE SCALE GENOMIC DNA]</scope>
    <source>
        <strain evidence="6 7">M3C6</strain>
    </source>
</reference>
<proteinExistence type="inferred from homology"/>
<comment type="caution">
    <text evidence="6">The sequence shown here is derived from an EMBL/GenBank/DDBJ whole genome shotgun (WGS) entry which is preliminary data.</text>
</comment>
<keyword evidence="3" id="KW-0238">DNA-binding</keyword>
<evidence type="ECO:0000256" key="2">
    <source>
        <dbReference type="ARBA" id="ARBA00022747"/>
    </source>
</evidence>
<name>A0ABW7AKS5_9ACTN</name>
<dbReference type="InterPro" id="IPR029063">
    <property type="entry name" value="SAM-dependent_MTases_sf"/>
</dbReference>
<dbReference type="InterPro" id="IPR044946">
    <property type="entry name" value="Restrct_endonuc_typeI_TRD_sf"/>
</dbReference>
<dbReference type="EMBL" id="JBICRM010000024">
    <property type="protein sequence ID" value="MFG1707991.1"/>
    <property type="molecule type" value="Genomic_DNA"/>
</dbReference>
<dbReference type="GO" id="GO:0032259">
    <property type="term" value="P:methylation"/>
    <property type="evidence" value="ECO:0007669"/>
    <property type="project" value="UniProtKB-KW"/>
</dbReference>
<dbReference type="Gene3D" id="3.90.220.20">
    <property type="entry name" value="DNA methylase specificity domains"/>
    <property type="match status" value="1"/>
</dbReference>
<dbReference type="PANTHER" id="PTHR42998:SF1">
    <property type="entry name" value="TYPE I RESTRICTION ENZYME HINDI METHYLASE SUBUNIT"/>
    <property type="match status" value="1"/>
</dbReference>
<dbReference type="PRINTS" id="PR00507">
    <property type="entry name" value="N12N6MTFRASE"/>
</dbReference>
<protein>
    <submittedName>
        <fullName evidence="6">N-6 DNA methylase</fullName>
    </submittedName>
</protein>
<evidence type="ECO:0000313" key="6">
    <source>
        <dbReference type="EMBL" id="MFG1707991.1"/>
    </source>
</evidence>
<keyword evidence="2" id="KW-0680">Restriction system</keyword>
<accession>A0ABW7AKS5</accession>
<keyword evidence="7" id="KW-1185">Reference proteome</keyword>
<gene>
    <name evidence="6" type="ORF">ACFLIM_32760</name>
</gene>
<keyword evidence="6" id="KW-0489">Methyltransferase</keyword>
<evidence type="ECO:0000256" key="3">
    <source>
        <dbReference type="ARBA" id="ARBA00023125"/>
    </source>
</evidence>
<feature type="domain" description="Type I restriction modification DNA specificity" evidence="4">
    <location>
        <begin position="511"/>
        <end position="689"/>
    </location>
</feature>
<dbReference type="RefSeq" id="WP_393172116.1">
    <property type="nucleotide sequence ID" value="NZ_JBICRM010000024.1"/>
</dbReference>
<organism evidence="6 7">
    <name type="scientific">Nonomuraea marmarensis</name>
    <dbReference type="NCBI Taxonomy" id="3351344"/>
    <lineage>
        <taxon>Bacteria</taxon>
        <taxon>Bacillati</taxon>
        <taxon>Actinomycetota</taxon>
        <taxon>Actinomycetes</taxon>
        <taxon>Streptosporangiales</taxon>
        <taxon>Streptosporangiaceae</taxon>
        <taxon>Nonomuraea</taxon>
    </lineage>
</organism>
<dbReference type="InterPro" id="IPR002052">
    <property type="entry name" value="DNA_methylase_N6_adenine_CS"/>
</dbReference>
<dbReference type="PANTHER" id="PTHR42998">
    <property type="entry name" value="TYPE I RESTRICTION ENZYME HINDVIIP M PROTEIN-RELATED"/>
    <property type="match status" value="1"/>
</dbReference>
<evidence type="ECO:0000259" key="5">
    <source>
        <dbReference type="Pfam" id="PF02384"/>
    </source>
</evidence>
<dbReference type="SUPFAM" id="SSF116734">
    <property type="entry name" value="DNA methylase specificity domain"/>
    <property type="match status" value="1"/>
</dbReference>
<dbReference type="CDD" id="cd16961">
    <property type="entry name" value="RMtype1_S_TRD-CR_like"/>
    <property type="match status" value="1"/>
</dbReference>
<dbReference type="SUPFAM" id="SSF53335">
    <property type="entry name" value="S-adenosyl-L-methionine-dependent methyltransferases"/>
    <property type="match status" value="1"/>
</dbReference>
<dbReference type="InterPro" id="IPR003356">
    <property type="entry name" value="DNA_methylase_A-5"/>
</dbReference>
<evidence type="ECO:0000313" key="7">
    <source>
        <dbReference type="Proteomes" id="UP001603978"/>
    </source>
</evidence>
<dbReference type="GO" id="GO:0008168">
    <property type="term" value="F:methyltransferase activity"/>
    <property type="evidence" value="ECO:0007669"/>
    <property type="project" value="UniProtKB-KW"/>
</dbReference>
<dbReference type="InterPro" id="IPR000055">
    <property type="entry name" value="Restrct_endonuc_typeI_TRD"/>
</dbReference>